<dbReference type="SUPFAM" id="SSF55781">
    <property type="entry name" value="GAF domain-like"/>
    <property type="match status" value="1"/>
</dbReference>
<evidence type="ECO:0000256" key="3">
    <source>
        <dbReference type="ARBA" id="ARBA00023015"/>
    </source>
</evidence>
<dbReference type="PIRSF" id="PIRSF036625">
    <property type="entry name" value="GAF_ANTAR"/>
    <property type="match status" value="1"/>
</dbReference>
<keyword evidence="8" id="KW-1185">Reference proteome</keyword>
<evidence type="ECO:0000256" key="5">
    <source>
        <dbReference type="SAM" id="MobiDB-lite"/>
    </source>
</evidence>
<feature type="region of interest" description="Disordered" evidence="5">
    <location>
        <begin position="195"/>
        <end position="229"/>
    </location>
</feature>
<dbReference type="SUPFAM" id="SSF52172">
    <property type="entry name" value="CheY-like"/>
    <property type="match status" value="1"/>
</dbReference>
<dbReference type="Proteomes" id="UP001596139">
    <property type="component" value="Unassembled WGS sequence"/>
</dbReference>
<dbReference type="Pfam" id="PF03861">
    <property type="entry name" value="ANTAR"/>
    <property type="match status" value="1"/>
</dbReference>
<proteinExistence type="predicted"/>
<evidence type="ECO:0000313" key="7">
    <source>
        <dbReference type="EMBL" id="MFC6063947.1"/>
    </source>
</evidence>
<comment type="caution">
    <text evidence="7">The sequence shown here is derived from an EMBL/GenBank/DDBJ whole genome shotgun (WGS) entry which is preliminary data.</text>
</comment>
<keyword evidence="1" id="KW-0808">Transferase</keyword>
<dbReference type="InterPro" id="IPR012074">
    <property type="entry name" value="GAF_ANTAR"/>
</dbReference>
<dbReference type="Pfam" id="PF13185">
    <property type="entry name" value="GAF_2"/>
    <property type="match status" value="1"/>
</dbReference>
<dbReference type="InterPro" id="IPR029016">
    <property type="entry name" value="GAF-like_dom_sf"/>
</dbReference>
<dbReference type="RefSeq" id="WP_382467423.1">
    <property type="nucleotide sequence ID" value="NZ_JBHSPX010000004.1"/>
</dbReference>
<evidence type="ECO:0000256" key="4">
    <source>
        <dbReference type="ARBA" id="ARBA00023163"/>
    </source>
</evidence>
<feature type="domain" description="ANTAR" evidence="6">
    <location>
        <begin position="131"/>
        <end position="192"/>
    </location>
</feature>
<sequence length="229" mass="25181">MSGAPAGGVLLADRQGQFPHMDASDDVVRQLVRLQIEHTEGPCLDTVRSGRRHLDLLLLHPHSRVRWPHFTPHALVCGFSAVTALPVRHRDHTFGALSLFHRHQSLPPAAVDACQALADAAALGLSHHRALREAQEHNAHLEAALRSRILIEQAKGILAERLRTVPADAFDRMRRHARAHRQKLIDLAAQIINGPAETGPFPRPPWAEPGSSPARPVRNRDTTESSPIG</sequence>
<accession>A0ABW1MKS7</accession>
<dbReference type="PROSITE" id="PS50921">
    <property type="entry name" value="ANTAR"/>
    <property type="match status" value="1"/>
</dbReference>
<keyword evidence="2" id="KW-0418">Kinase</keyword>
<gene>
    <name evidence="7" type="ORF">ACFP4F_15465</name>
</gene>
<dbReference type="Gene3D" id="3.30.450.40">
    <property type="match status" value="1"/>
</dbReference>
<protein>
    <submittedName>
        <fullName evidence="7">ANTAR domain-containing protein</fullName>
    </submittedName>
</protein>
<keyword evidence="3" id="KW-0805">Transcription regulation</keyword>
<keyword evidence="4" id="KW-0804">Transcription</keyword>
<evidence type="ECO:0000313" key="8">
    <source>
        <dbReference type="Proteomes" id="UP001596139"/>
    </source>
</evidence>
<dbReference type="InterPro" id="IPR036388">
    <property type="entry name" value="WH-like_DNA-bd_sf"/>
</dbReference>
<dbReference type="InterPro" id="IPR005561">
    <property type="entry name" value="ANTAR"/>
</dbReference>
<dbReference type="Gene3D" id="1.10.10.10">
    <property type="entry name" value="Winged helix-like DNA-binding domain superfamily/Winged helix DNA-binding domain"/>
    <property type="match status" value="1"/>
</dbReference>
<dbReference type="SMART" id="SM01012">
    <property type="entry name" value="ANTAR"/>
    <property type="match status" value="1"/>
</dbReference>
<evidence type="ECO:0000256" key="2">
    <source>
        <dbReference type="ARBA" id="ARBA00022777"/>
    </source>
</evidence>
<evidence type="ECO:0000259" key="6">
    <source>
        <dbReference type="PROSITE" id="PS50921"/>
    </source>
</evidence>
<evidence type="ECO:0000256" key="1">
    <source>
        <dbReference type="ARBA" id="ARBA00022679"/>
    </source>
</evidence>
<dbReference type="InterPro" id="IPR011006">
    <property type="entry name" value="CheY-like_superfamily"/>
</dbReference>
<reference evidence="8" key="1">
    <citation type="journal article" date="2019" name="Int. J. Syst. Evol. Microbiol.">
        <title>The Global Catalogue of Microorganisms (GCM) 10K type strain sequencing project: providing services to taxonomists for standard genome sequencing and annotation.</title>
        <authorList>
            <consortium name="The Broad Institute Genomics Platform"/>
            <consortium name="The Broad Institute Genome Sequencing Center for Infectious Disease"/>
            <person name="Wu L."/>
            <person name="Ma J."/>
        </authorList>
    </citation>
    <scope>NUCLEOTIDE SEQUENCE [LARGE SCALE GENOMIC DNA]</scope>
    <source>
        <strain evidence="8">CGMCC 1.15180</strain>
    </source>
</reference>
<organism evidence="7 8">
    <name type="scientific">Streptomyces ochraceiscleroticus</name>
    <dbReference type="NCBI Taxonomy" id="47761"/>
    <lineage>
        <taxon>Bacteria</taxon>
        <taxon>Bacillati</taxon>
        <taxon>Actinomycetota</taxon>
        <taxon>Actinomycetes</taxon>
        <taxon>Kitasatosporales</taxon>
        <taxon>Streptomycetaceae</taxon>
        <taxon>Streptomyces</taxon>
    </lineage>
</organism>
<dbReference type="EMBL" id="JBHSPX010000004">
    <property type="protein sequence ID" value="MFC6063947.1"/>
    <property type="molecule type" value="Genomic_DNA"/>
</dbReference>
<name>A0ABW1MKS7_9ACTN</name>
<dbReference type="InterPro" id="IPR003018">
    <property type="entry name" value="GAF"/>
</dbReference>